<comment type="caution">
    <text evidence="2">The sequence shown here is derived from an EMBL/GenBank/DDBJ whole genome shotgun (WGS) entry which is preliminary data.</text>
</comment>
<dbReference type="EMBL" id="CAJOBG010000142">
    <property type="protein sequence ID" value="CAF3765632.1"/>
    <property type="molecule type" value="Genomic_DNA"/>
</dbReference>
<proteinExistence type="predicted"/>
<dbReference type="Proteomes" id="UP000663866">
    <property type="component" value="Unassembled WGS sequence"/>
</dbReference>
<dbReference type="AlphaFoldDB" id="A0A818Z9J2"/>
<organism evidence="2 3">
    <name type="scientific">Rotaria magnacalcarata</name>
    <dbReference type="NCBI Taxonomy" id="392030"/>
    <lineage>
        <taxon>Eukaryota</taxon>
        <taxon>Metazoa</taxon>
        <taxon>Spiralia</taxon>
        <taxon>Gnathifera</taxon>
        <taxon>Rotifera</taxon>
        <taxon>Eurotatoria</taxon>
        <taxon>Bdelloidea</taxon>
        <taxon>Philodinida</taxon>
        <taxon>Philodinidae</taxon>
        <taxon>Rotaria</taxon>
    </lineage>
</organism>
<gene>
    <name evidence="2" type="ORF">OVN521_LOCUS1940</name>
    <name evidence="1" type="ORF">WKI299_LOCUS36840</name>
</gene>
<dbReference type="EMBL" id="CAJNRF010018065">
    <property type="protein sequence ID" value="CAF2247612.1"/>
    <property type="molecule type" value="Genomic_DNA"/>
</dbReference>
<protein>
    <submittedName>
        <fullName evidence="2">Uncharacterized protein</fullName>
    </submittedName>
</protein>
<name>A0A818Z9J2_9BILA</name>
<evidence type="ECO:0000313" key="2">
    <source>
        <dbReference type="EMBL" id="CAF3765632.1"/>
    </source>
</evidence>
<evidence type="ECO:0000313" key="1">
    <source>
        <dbReference type="EMBL" id="CAF2247612.1"/>
    </source>
</evidence>
<evidence type="ECO:0000313" key="3">
    <source>
        <dbReference type="Proteomes" id="UP000663866"/>
    </source>
</evidence>
<reference evidence="2" key="1">
    <citation type="submission" date="2021-02" db="EMBL/GenBank/DDBJ databases">
        <authorList>
            <person name="Nowell W R."/>
        </authorList>
    </citation>
    <scope>NUCLEOTIDE SEQUENCE</scope>
</reference>
<dbReference type="Proteomes" id="UP000663856">
    <property type="component" value="Unassembled WGS sequence"/>
</dbReference>
<sequence>MTEYHHQGIRSSVVNKSYRCIKAKCNRSLPWNHSTSYSNGLCEQHFFSIDLPSSDDDDDDDDTNSNNNLIDELKILSNKKCIYSTNNQYQPLRGDIRNTREIFDGHQWCLIEQKIDYISSTSNSHFDLFTTKINNEENSFQILRLLSNYRIIQDELKKRQKNS</sequence>
<accession>A0A818Z9J2</accession>
<keyword evidence="3" id="KW-1185">Reference proteome</keyword>